<evidence type="ECO:0000256" key="2">
    <source>
        <dbReference type="ARBA" id="ARBA00008045"/>
    </source>
</evidence>
<reference evidence="12 14" key="2">
    <citation type="journal article" date="2014" name="PLoS Genet.">
        <title>Phylogenetically driven sequencing of extremely halophilic archaea reveals strategies for static and dynamic osmo-response.</title>
        <authorList>
            <person name="Becker E.A."/>
            <person name="Seitzer P.M."/>
            <person name="Tritt A."/>
            <person name="Larsen D."/>
            <person name="Krusor M."/>
            <person name="Yao A.I."/>
            <person name="Wu D."/>
            <person name="Madern D."/>
            <person name="Eisen J.A."/>
            <person name="Darling A.E."/>
            <person name="Facciotti M.T."/>
        </authorList>
    </citation>
    <scope>NUCLEOTIDE SEQUENCE [LARGE SCALE GENOMIC DNA]</scope>
    <source>
        <strain evidence="12 14">DSM 11551</strain>
    </source>
</reference>
<dbReference type="EMBL" id="AOHT01000048">
    <property type="protein sequence ID" value="ELY24844.1"/>
    <property type="molecule type" value="Genomic_DNA"/>
</dbReference>
<evidence type="ECO:0000256" key="9">
    <source>
        <dbReference type="HAMAP-Rule" id="MF_00307"/>
    </source>
</evidence>
<protein>
    <recommendedName>
        <fullName evidence="4 9">Prefoldin subunit beta</fullName>
    </recommendedName>
    <alternativeName>
        <fullName evidence="8 9">GimC subunit beta</fullName>
    </alternativeName>
</protein>
<sequence length="133" mass="14595">MELSMQGNLPPEAQEKLEELQDLQETAQKVAAQKQQAESTLTESETALDALEDIDEDTVMYREVGELLVETDYETAHEDLTDKVDSLEVRVEQLKKQEERVQEQFESLQSELQQMLQGGAGGGPMGPGGAGGA</sequence>
<dbReference type="InterPro" id="IPR002777">
    <property type="entry name" value="PFD_beta-like"/>
</dbReference>
<dbReference type="GO" id="GO:0016272">
    <property type="term" value="C:prefoldin complex"/>
    <property type="evidence" value="ECO:0007669"/>
    <property type="project" value="UniProtKB-UniRule"/>
</dbReference>
<comment type="subcellular location">
    <subcellularLocation>
        <location evidence="1 9">Cytoplasm</location>
    </subcellularLocation>
</comment>
<evidence type="ECO:0000256" key="6">
    <source>
        <dbReference type="ARBA" id="ARBA00023186"/>
    </source>
</evidence>
<evidence type="ECO:0000256" key="8">
    <source>
        <dbReference type="ARBA" id="ARBA00033461"/>
    </source>
</evidence>
<organism evidence="11 13">
    <name type="scientific">Halogeometricum borinquense (strain ATCC 700274 / DSM 11551 / JCM 10706 / KCTC 4070 / PR3)</name>
    <dbReference type="NCBI Taxonomy" id="469382"/>
    <lineage>
        <taxon>Archaea</taxon>
        <taxon>Methanobacteriati</taxon>
        <taxon>Methanobacteriota</taxon>
        <taxon>Stenosarchaea group</taxon>
        <taxon>Halobacteria</taxon>
        <taxon>Halobacteriales</taxon>
        <taxon>Haloferacaceae</taxon>
        <taxon>Halogeometricum</taxon>
    </lineage>
</organism>
<dbReference type="EMBL" id="CP001690">
    <property type="protein sequence ID" value="ADQ68112.1"/>
    <property type="molecule type" value="Genomic_DNA"/>
</dbReference>
<dbReference type="AlphaFoldDB" id="E4NSL9"/>
<dbReference type="KEGG" id="hbo:Hbor_25580"/>
<dbReference type="PANTHER" id="PTHR20903:SF0">
    <property type="entry name" value="PREFOLDIN SUBUNIT 1"/>
    <property type="match status" value="1"/>
</dbReference>
<comment type="subunit">
    <text evidence="3 9">Heterohexamer of two alpha and four beta subunits.</text>
</comment>
<evidence type="ECO:0000256" key="5">
    <source>
        <dbReference type="ARBA" id="ARBA00022490"/>
    </source>
</evidence>
<dbReference type="PATRIC" id="fig|469382.19.peg.3087"/>
<dbReference type="HOGENOM" id="CLU_131909_0_1_2"/>
<evidence type="ECO:0000313" key="14">
    <source>
        <dbReference type="Proteomes" id="UP000011585"/>
    </source>
</evidence>
<evidence type="ECO:0000256" key="7">
    <source>
        <dbReference type="ARBA" id="ARBA00025077"/>
    </source>
</evidence>
<dbReference type="CDD" id="cd23162">
    <property type="entry name" value="Prefoldin_beta_GimC"/>
    <property type="match status" value="1"/>
</dbReference>
<gene>
    <name evidence="9" type="primary">pfdB</name>
    <name evidence="11" type="ordered locus">Hbor_25580</name>
    <name evidence="12" type="ORF">C499_15640</name>
</gene>
<dbReference type="GO" id="GO:0044183">
    <property type="term" value="F:protein folding chaperone"/>
    <property type="evidence" value="ECO:0007669"/>
    <property type="project" value="TreeGrafter"/>
</dbReference>
<dbReference type="NCBIfam" id="TIGR02338">
    <property type="entry name" value="gimC_beta"/>
    <property type="match status" value="1"/>
</dbReference>
<evidence type="ECO:0000313" key="12">
    <source>
        <dbReference type="EMBL" id="ELY24844.1"/>
    </source>
</evidence>
<evidence type="ECO:0000313" key="13">
    <source>
        <dbReference type="Proteomes" id="UP000006663"/>
    </source>
</evidence>
<name>E4NSL9_HALBP</name>
<evidence type="ECO:0000256" key="10">
    <source>
        <dbReference type="SAM" id="MobiDB-lite"/>
    </source>
</evidence>
<evidence type="ECO:0000256" key="4">
    <source>
        <dbReference type="ARBA" id="ARBA00016304"/>
    </source>
</evidence>
<dbReference type="InterPro" id="IPR009053">
    <property type="entry name" value="Prefoldin"/>
</dbReference>
<dbReference type="HAMAP" id="MF_00307">
    <property type="entry name" value="PfdB"/>
    <property type="match status" value="1"/>
</dbReference>
<dbReference type="Proteomes" id="UP000011585">
    <property type="component" value="Unassembled WGS sequence"/>
</dbReference>
<dbReference type="InterPro" id="IPR012713">
    <property type="entry name" value="PfdB"/>
</dbReference>
<dbReference type="PANTHER" id="PTHR20903">
    <property type="entry name" value="PREFOLDIN SUBUNIT 1-RELATED"/>
    <property type="match status" value="1"/>
</dbReference>
<evidence type="ECO:0000256" key="3">
    <source>
        <dbReference type="ARBA" id="ARBA00011716"/>
    </source>
</evidence>
<dbReference type="Gene3D" id="1.10.287.370">
    <property type="match status" value="1"/>
</dbReference>
<feature type="region of interest" description="Disordered" evidence="10">
    <location>
        <begin position="28"/>
        <end position="52"/>
    </location>
</feature>
<dbReference type="GO" id="GO:0005737">
    <property type="term" value="C:cytoplasm"/>
    <property type="evidence" value="ECO:0007669"/>
    <property type="project" value="UniProtKB-SubCell"/>
</dbReference>
<dbReference type="Proteomes" id="UP000006663">
    <property type="component" value="Chromosome"/>
</dbReference>
<reference evidence="11 13" key="1">
    <citation type="journal article" date="2009" name="Stand. Genomic Sci.">
        <title>Complete genome sequence of Halogeometricum borinquense type strain (PR3).</title>
        <authorList>
            <person name="Malfatti S."/>
            <person name="Tindall B.J."/>
            <person name="Schneider S."/>
            <person name="Fahnrich R."/>
            <person name="Lapidus A."/>
            <person name="Labuttii K."/>
            <person name="Copeland A."/>
            <person name="Glavina Del Rio T."/>
            <person name="Nolan M."/>
            <person name="Chen F."/>
            <person name="Lucas S."/>
            <person name="Tice H."/>
            <person name="Cheng J.F."/>
            <person name="Bruce D."/>
            <person name="Goodwin L."/>
            <person name="Pitluck S."/>
            <person name="Anderson I."/>
            <person name="Pati A."/>
            <person name="Ivanova N."/>
            <person name="Mavromatis K."/>
            <person name="Chen A."/>
            <person name="Palaniappan K."/>
            <person name="D'haeseleer P."/>
            <person name="Goker M."/>
            <person name="Bristow J."/>
            <person name="Eisen J.A."/>
            <person name="Markowitz V."/>
            <person name="Hugenholtz P."/>
            <person name="Kyrpides N.C."/>
            <person name="Klenk H.P."/>
            <person name="Chain P."/>
        </authorList>
    </citation>
    <scope>NUCLEOTIDE SEQUENCE [LARGE SCALE GENOMIC DNA]</scope>
    <source>
        <strain evidence="13">ATCC 700274 / DSM 11551 / JCM 10706 / KCTC 4070 / PR3</strain>
        <strain evidence="11">PR 3</strain>
    </source>
</reference>
<dbReference type="Pfam" id="PF01920">
    <property type="entry name" value="Prefoldin_2"/>
    <property type="match status" value="1"/>
</dbReference>
<evidence type="ECO:0000256" key="1">
    <source>
        <dbReference type="ARBA" id="ARBA00004496"/>
    </source>
</evidence>
<dbReference type="GO" id="GO:0051082">
    <property type="term" value="F:unfolded protein binding"/>
    <property type="evidence" value="ECO:0007669"/>
    <property type="project" value="UniProtKB-UniRule"/>
</dbReference>
<evidence type="ECO:0000313" key="11">
    <source>
        <dbReference type="EMBL" id="ADQ68112.1"/>
    </source>
</evidence>
<keyword evidence="13" id="KW-1185">Reference proteome</keyword>
<feature type="compositionally biased region" description="Low complexity" evidence="10">
    <location>
        <begin position="28"/>
        <end position="37"/>
    </location>
</feature>
<accession>E4NSL9</accession>
<dbReference type="SUPFAM" id="SSF46579">
    <property type="entry name" value="Prefoldin"/>
    <property type="match status" value="1"/>
</dbReference>
<keyword evidence="6 9" id="KW-0143">Chaperone</keyword>
<comment type="function">
    <text evidence="7 9">Molecular chaperone capable of stabilizing a range of proteins. Seems to fulfill an ATP-independent, HSP70-like function in archaeal de novo protein folding.</text>
</comment>
<keyword evidence="5 9" id="KW-0963">Cytoplasm</keyword>
<proteinExistence type="inferred from homology"/>
<comment type="similarity">
    <text evidence="2 9">Belongs to the prefoldin subunit beta family.</text>
</comment>
<dbReference type="STRING" id="469382.Hbor_25580"/>
<dbReference type="eggNOG" id="arCOG01342">
    <property type="taxonomic scope" value="Archaea"/>
</dbReference>